<dbReference type="SUPFAM" id="SSF56112">
    <property type="entry name" value="Protein kinase-like (PK-like)"/>
    <property type="match status" value="1"/>
</dbReference>
<name>A0A150WJZ8_BDEBC</name>
<dbReference type="EMBL" id="LUKE01000003">
    <property type="protein sequence ID" value="KYG63905.1"/>
    <property type="molecule type" value="Genomic_DNA"/>
</dbReference>
<reference evidence="1 2" key="1">
    <citation type="submission" date="2016-03" db="EMBL/GenBank/DDBJ databases">
        <authorList>
            <person name="Ploux O."/>
        </authorList>
    </citation>
    <scope>NUCLEOTIDE SEQUENCE [LARGE SCALE GENOMIC DNA]</scope>
    <source>
        <strain evidence="1 2">R0</strain>
    </source>
</reference>
<accession>A0A150WJZ8</accession>
<dbReference type="RefSeq" id="WP_061835799.1">
    <property type="nucleotide sequence ID" value="NZ_LUKE01000003.1"/>
</dbReference>
<comment type="caution">
    <text evidence="1">The sequence shown here is derived from an EMBL/GenBank/DDBJ whole genome shotgun (WGS) entry which is preliminary data.</text>
</comment>
<proteinExistence type="predicted"/>
<protein>
    <submittedName>
        <fullName evidence="1">Uncharacterized protein</fullName>
    </submittedName>
</protein>
<dbReference type="Proteomes" id="UP000075320">
    <property type="component" value="Unassembled WGS sequence"/>
</dbReference>
<gene>
    <name evidence="1" type="ORF">AZI86_13895</name>
</gene>
<dbReference type="AlphaFoldDB" id="A0A150WJZ8"/>
<organism evidence="1 2">
    <name type="scientific">Bdellovibrio bacteriovorus</name>
    <dbReference type="NCBI Taxonomy" id="959"/>
    <lineage>
        <taxon>Bacteria</taxon>
        <taxon>Pseudomonadati</taxon>
        <taxon>Bdellovibrionota</taxon>
        <taxon>Bdellovibrionia</taxon>
        <taxon>Bdellovibrionales</taxon>
        <taxon>Pseudobdellovibrionaceae</taxon>
        <taxon>Bdellovibrio</taxon>
    </lineage>
</organism>
<evidence type="ECO:0000313" key="2">
    <source>
        <dbReference type="Proteomes" id="UP000075320"/>
    </source>
</evidence>
<keyword evidence="2" id="KW-1185">Reference proteome</keyword>
<dbReference type="InterPro" id="IPR011009">
    <property type="entry name" value="Kinase-like_dom_sf"/>
</dbReference>
<evidence type="ECO:0000313" key="1">
    <source>
        <dbReference type="EMBL" id="KYG63905.1"/>
    </source>
</evidence>
<sequence>MEARLPRFLNKEITIIKDLPRGHFEGLLGDKKVFIKKLRASSETELAWLEKINSLGLGVELYGTLKIQDQTYAVMEFFEGVNTQIPMMAPSGFILTKKALGEIQRQAAVLAENQIIPVDLQFQISLDGQSVKIVDPELFKQASSVAEARAQTLNIFMGLKLPWMMEGKLEL</sequence>